<feature type="compositionally biased region" description="Basic and acidic residues" evidence="1">
    <location>
        <begin position="209"/>
        <end position="224"/>
    </location>
</feature>
<feature type="region of interest" description="Disordered" evidence="1">
    <location>
        <begin position="209"/>
        <end position="243"/>
    </location>
</feature>
<keyword evidence="3" id="KW-1185">Reference proteome</keyword>
<organism evidence="2 3">
    <name type="scientific">Mycena alexandri</name>
    <dbReference type="NCBI Taxonomy" id="1745969"/>
    <lineage>
        <taxon>Eukaryota</taxon>
        <taxon>Fungi</taxon>
        <taxon>Dikarya</taxon>
        <taxon>Basidiomycota</taxon>
        <taxon>Agaricomycotina</taxon>
        <taxon>Agaricomycetes</taxon>
        <taxon>Agaricomycetidae</taxon>
        <taxon>Agaricales</taxon>
        <taxon>Marasmiineae</taxon>
        <taxon>Mycenaceae</taxon>
        <taxon>Mycena</taxon>
    </lineage>
</organism>
<feature type="compositionally biased region" description="Basic and acidic residues" evidence="1">
    <location>
        <begin position="232"/>
        <end position="243"/>
    </location>
</feature>
<comment type="caution">
    <text evidence="2">The sequence shown here is derived from an EMBL/GenBank/DDBJ whole genome shotgun (WGS) entry which is preliminary data.</text>
</comment>
<feature type="compositionally biased region" description="Acidic residues" evidence="1">
    <location>
        <begin position="415"/>
        <end position="446"/>
    </location>
</feature>
<evidence type="ECO:0000313" key="2">
    <source>
        <dbReference type="EMBL" id="KAJ7038823.1"/>
    </source>
</evidence>
<feature type="region of interest" description="Disordered" evidence="1">
    <location>
        <begin position="373"/>
        <end position="544"/>
    </location>
</feature>
<sequence>MGKKRKRIAKEDRQNLRLWAEGAREEILTPHIAAYTDALERGWLAERDYLQQICNEYHARIDWRLKDHEEPESIPDYDPAAPLPVETLDDDEKKRKRKRIALLNKRIRRWFKYRARRLRKQVRPSSADAHKNPWTILVNQLAGLKIPPKARQAYQQYMREKYEQEIAPVVAERWLQQSSEGSNVQTSKKPTAAFRAEVARDLFAGLPENERNGYKERAKEEADAARAAYNKAMKEPPSRTPEARQKCIDEVGNFLGPIQKGILEHTGLHSVVLLGGPIPKYGQLNTIYCSYGRSRAAGKQHFPEWAGERWDVHVTDLMTEYLQSAFRKDVTVSMQPPERLNHQQTRLWNQTRNSMLLHALNIEQEVRGLFPPKKAAAPVKRKRAVGTNAGGESAEGPRKSRRLNPGAATPHAPAEGDDNDDDEEPAAPGDNDDEEAALGDDHDEDAPASPFPPPTRVPTPEGGDTHPPRAPTPTATPPRDATAALSTRVPTPDPEGGDTHSRAPTPAATPPRDAAADKPRKGRGKGKGKGQVKQDKPGGDRAHPEGVISIDMSQDAPAWLAGCVKLLSMKDLGCHFTALLATLVKLETRFGFEMAPSEPLPAENRPKPVSEWIKRGRDRTKKIPPIANVAKYAKQWQAWWNLLQPAWRRRDHDGNLMTGGEARYGASDAWGVLDVQGPNGWLSVVASLYFWGVCDQTDELKATWEYAVQDVMWMMEGLIASF</sequence>
<dbReference type="AlphaFoldDB" id="A0AAD6T6S6"/>
<gene>
    <name evidence="2" type="ORF">C8F04DRAFT_950883</name>
</gene>
<accession>A0AAD6T6S6</accession>
<feature type="compositionally biased region" description="Basic and acidic residues" evidence="1">
    <location>
        <begin position="532"/>
        <end position="544"/>
    </location>
</feature>
<feature type="compositionally biased region" description="Basic residues" evidence="1">
    <location>
        <begin position="520"/>
        <end position="530"/>
    </location>
</feature>
<reference evidence="2" key="1">
    <citation type="submission" date="2023-03" db="EMBL/GenBank/DDBJ databases">
        <title>Massive genome expansion in bonnet fungi (Mycena s.s.) driven by repeated elements and novel gene families across ecological guilds.</title>
        <authorList>
            <consortium name="Lawrence Berkeley National Laboratory"/>
            <person name="Harder C.B."/>
            <person name="Miyauchi S."/>
            <person name="Viragh M."/>
            <person name="Kuo A."/>
            <person name="Thoen E."/>
            <person name="Andreopoulos B."/>
            <person name="Lu D."/>
            <person name="Skrede I."/>
            <person name="Drula E."/>
            <person name="Henrissat B."/>
            <person name="Morin E."/>
            <person name="Kohler A."/>
            <person name="Barry K."/>
            <person name="LaButti K."/>
            <person name="Morin E."/>
            <person name="Salamov A."/>
            <person name="Lipzen A."/>
            <person name="Mereny Z."/>
            <person name="Hegedus B."/>
            <person name="Baldrian P."/>
            <person name="Stursova M."/>
            <person name="Weitz H."/>
            <person name="Taylor A."/>
            <person name="Grigoriev I.V."/>
            <person name="Nagy L.G."/>
            <person name="Martin F."/>
            <person name="Kauserud H."/>
        </authorList>
    </citation>
    <scope>NUCLEOTIDE SEQUENCE</scope>
    <source>
        <strain evidence="2">CBHHK200</strain>
    </source>
</reference>
<proteinExistence type="predicted"/>
<feature type="compositionally biased region" description="Low complexity" evidence="1">
    <location>
        <begin position="503"/>
        <end position="513"/>
    </location>
</feature>
<dbReference type="EMBL" id="JARJCM010000030">
    <property type="protein sequence ID" value="KAJ7038823.1"/>
    <property type="molecule type" value="Genomic_DNA"/>
</dbReference>
<name>A0AAD6T6S6_9AGAR</name>
<evidence type="ECO:0000256" key="1">
    <source>
        <dbReference type="SAM" id="MobiDB-lite"/>
    </source>
</evidence>
<protein>
    <submittedName>
        <fullName evidence="2">Uncharacterized protein</fullName>
    </submittedName>
</protein>
<dbReference type="Proteomes" id="UP001218188">
    <property type="component" value="Unassembled WGS sequence"/>
</dbReference>
<evidence type="ECO:0000313" key="3">
    <source>
        <dbReference type="Proteomes" id="UP001218188"/>
    </source>
</evidence>